<dbReference type="InterPro" id="IPR004045">
    <property type="entry name" value="Glutathione_S-Trfase_N"/>
</dbReference>
<dbReference type="Gene3D" id="3.40.30.10">
    <property type="entry name" value="Glutaredoxin"/>
    <property type="match status" value="1"/>
</dbReference>
<sequence length="273" mass="30132">MSKPVLYVFEGSVWSAGEYVAELFSKGDIEFKRLDLLKGENFAPSFVSKNPNGTIPTLEADGQIYTSTAEVISYFVKKSSKNVKPRGADSELIEVLHADKYDPNFALLLSRHDEEMNSKSGLATAYLGGRKSAALNEYSTLPEAEPHKSFYDKKIASNGAFLDLYQGTATEAKSVFFAQSQAHFNNIQAFFNGSLASYLPHSGFLGGETPGEDDYHLCAWITRIAASLGAKQKDDAIPTLENAFESSVPPKVSAYWQAWIRRPSFTTVYPELH</sequence>
<evidence type="ECO:0000313" key="2">
    <source>
        <dbReference type="EMBL" id="KAF9068033.1"/>
    </source>
</evidence>
<dbReference type="Pfam" id="PF13417">
    <property type="entry name" value="GST_N_3"/>
    <property type="match status" value="1"/>
</dbReference>
<keyword evidence="3" id="KW-1185">Reference proteome</keyword>
<dbReference type="InterPro" id="IPR036282">
    <property type="entry name" value="Glutathione-S-Trfase_C_sf"/>
</dbReference>
<organism evidence="2 3">
    <name type="scientific">Rhodocollybia butyracea</name>
    <dbReference type="NCBI Taxonomy" id="206335"/>
    <lineage>
        <taxon>Eukaryota</taxon>
        <taxon>Fungi</taxon>
        <taxon>Dikarya</taxon>
        <taxon>Basidiomycota</taxon>
        <taxon>Agaricomycotina</taxon>
        <taxon>Agaricomycetes</taxon>
        <taxon>Agaricomycetidae</taxon>
        <taxon>Agaricales</taxon>
        <taxon>Marasmiineae</taxon>
        <taxon>Omphalotaceae</taxon>
        <taxon>Rhodocollybia</taxon>
    </lineage>
</organism>
<feature type="domain" description="GST N-terminal" evidence="1">
    <location>
        <begin position="6"/>
        <end position="79"/>
    </location>
</feature>
<evidence type="ECO:0000259" key="1">
    <source>
        <dbReference type="Pfam" id="PF13417"/>
    </source>
</evidence>
<dbReference type="SUPFAM" id="SSF52833">
    <property type="entry name" value="Thioredoxin-like"/>
    <property type="match status" value="1"/>
</dbReference>
<dbReference type="EMBL" id="JADNRY010000065">
    <property type="protein sequence ID" value="KAF9068033.1"/>
    <property type="molecule type" value="Genomic_DNA"/>
</dbReference>
<dbReference type="AlphaFoldDB" id="A0A9P5PQ90"/>
<dbReference type="Proteomes" id="UP000772434">
    <property type="component" value="Unassembled WGS sequence"/>
</dbReference>
<dbReference type="InterPro" id="IPR036249">
    <property type="entry name" value="Thioredoxin-like_sf"/>
</dbReference>
<reference evidence="2" key="1">
    <citation type="submission" date="2020-11" db="EMBL/GenBank/DDBJ databases">
        <authorList>
            <consortium name="DOE Joint Genome Institute"/>
            <person name="Ahrendt S."/>
            <person name="Riley R."/>
            <person name="Andreopoulos W."/>
            <person name="Labutti K."/>
            <person name="Pangilinan J."/>
            <person name="Ruiz-Duenas F.J."/>
            <person name="Barrasa J.M."/>
            <person name="Sanchez-Garcia M."/>
            <person name="Camarero S."/>
            <person name="Miyauchi S."/>
            <person name="Serrano A."/>
            <person name="Linde D."/>
            <person name="Babiker R."/>
            <person name="Drula E."/>
            <person name="Ayuso-Fernandez I."/>
            <person name="Pacheco R."/>
            <person name="Padilla G."/>
            <person name="Ferreira P."/>
            <person name="Barriuso J."/>
            <person name="Kellner H."/>
            <person name="Castanera R."/>
            <person name="Alfaro M."/>
            <person name="Ramirez L."/>
            <person name="Pisabarro A.G."/>
            <person name="Kuo A."/>
            <person name="Tritt A."/>
            <person name="Lipzen A."/>
            <person name="He G."/>
            <person name="Yan M."/>
            <person name="Ng V."/>
            <person name="Cullen D."/>
            <person name="Martin F."/>
            <person name="Rosso M.-N."/>
            <person name="Henrissat B."/>
            <person name="Hibbett D."/>
            <person name="Martinez A.T."/>
            <person name="Grigoriev I.V."/>
        </authorList>
    </citation>
    <scope>NUCLEOTIDE SEQUENCE</scope>
    <source>
        <strain evidence="2">AH 40177</strain>
    </source>
</reference>
<accession>A0A9P5PQ90</accession>
<dbReference type="SUPFAM" id="SSF47616">
    <property type="entry name" value="GST C-terminal domain-like"/>
    <property type="match status" value="1"/>
</dbReference>
<comment type="caution">
    <text evidence="2">The sequence shown here is derived from an EMBL/GenBank/DDBJ whole genome shotgun (WGS) entry which is preliminary data.</text>
</comment>
<name>A0A9P5PQ90_9AGAR</name>
<evidence type="ECO:0000313" key="3">
    <source>
        <dbReference type="Proteomes" id="UP000772434"/>
    </source>
</evidence>
<protein>
    <recommendedName>
        <fullName evidence="1">GST N-terminal domain-containing protein</fullName>
    </recommendedName>
</protein>
<gene>
    <name evidence="2" type="ORF">BDP27DRAFT_1224845</name>
</gene>
<dbReference type="OrthoDB" id="412788at2759"/>
<proteinExistence type="predicted"/>